<dbReference type="EMBL" id="NEVH01012064">
    <property type="protein sequence ID" value="PNF31018.1"/>
    <property type="molecule type" value="Genomic_DNA"/>
</dbReference>
<dbReference type="InterPro" id="IPR027806">
    <property type="entry name" value="HARBI1_dom"/>
</dbReference>
<gene>
    <name evidence="4" type="ORF">B7P43_G18156</name>
</gene>
<evidence type="ECO:0000256" key="2">
    <source>
        <dbReference type="ARBA" id="ARBA00022723"/>
    </source>
</evidence>
<protein>
    <recommendedName>
        <fullName evidence="3">DDE Tnp4 domain-containing protein</fullName>
    </recommendedName>
</protein>
<name>A0A2J7QR07_9NEOP</name>
<dbReference type="InterPro" id="IPR036691">
    <property type="entry name" value="Endo/exonu/phosph_ase_sf"/>
</dbReference>
<evidence type="ECO:0000313" key="4">
    <source>
        <dbReference type="EMBL" id="PNF31018.1"/>
    </source>
</evidence>
<organism evidence="4 5">
    <name type="scientific">Cryptotermes secundus</name>
    <dbReference type="NCBI Taxonomy" id="105785"/>
    <lineage>
        <taxon>Eukaryota</taxon>
        <taxon>Metazoa</taxon>
        <taxon>Ecdysozoa</taxon>
        <taxon>Arthropoda</taxon>
        <taxon>Hexapoda</taxon>
        <taxon>Insecta</taxon>
        <taxon>Pterygota</taxon>
        <taxon>Neoptera</taxon>
        <taxon>Polyneoptera</taxon>
        <taxon>Dictyoptera</taxon>
        <taxon>Blattodea</taxon>
        <taxon>Blattoidea</taxon>
        <taxon>Termitoidae</taxon>
        <taxon>Kalotermitidae</taxon>
        <taxon>Cryptotermitinae</taxon>
        <taxon>Cryptotermes</taxon>
    </lineage>
</organism>
<evidence type="ECO:0000313" key="5">
    <source>
        <dbReference type="Proteomes" id="UP000235965"/>
    </source>
</evidence>
<feature type="domain" description="DDE Tnp4" evidence="3">
    <location>
        <begin position="34"/>
        <end position="146"/>
    </location>
</feature>
<dbReference type="Pfam" id="PF13359">
    <property type="entry name" value="DDE_Tnp_4"/>
    <property type="match status" value="1"/>
</dbReference>
<dbReference type="STRING" id="105785.A0A2J7QR07"/>
<evidence type="ECO:0000256" key="1">
    <source>
        <dbReference type="ARBA" id="ARBA00001968"/>
    </source>
</evidence>
<accession>A0A2J7QR07</accession>
<proteinExistence type="predicted"/>
<dbReference type="AlphaFoldDB" id="A0A2J7QR07"/>
<dbReference type="InParanoid" id="A0A2J7QR07"/>
<keyword evidence="5" id="KW-1185">Reference proteome</keyword>
<dbReference type="OrthoDB" id="8189118at2759"/>
<dbReference type="GO" id="GO:0046872">
    <property type="term" value="F:metal ion binding"/>
    <property type="evidence" value="ECO:0007669"/>
    <property type="project" value="UniProtKB-KW"/>
</dbReference>
<evidence type="ECO:0000259" key="3">
    <source>
        <dbReference type="Pfam" id="PF13359"/>
    </source>
</evidence>
<comment type="caution">
    <text evidence="4">The sequence shown here is derived from an EMBL/GenBank/DDBJ whole genome shotgun (WGS) entry which is preliminary data.</text>
</comment>
<comment type="cofactor">
    <cofactor evidence="1">
        <name>a divalent metal cation</name>
        <dbReference type="ChEBI" id="CHEBI:60240"/>
    </cofactor>
</comment>
<dbReference type="SUPFAM" id="SSF56219">
    <property type="entry name" value="DNase I-like"/>
    <property type="match status" value="1"/>
</dbReference>
<dbReference type="Gene3D" id="3.60.10.10">
    <property type="entry name" value="Endonuclease/exonuclease/phosphatase"/>
    <property type="match status" value="1"/>
</dbReference>
<sequence length="247" mass="28424">MKEECIPIPTTEKWYEIAKCFETRGHFPHCIGAVDGKHLRIIQPYRSGFLFFNYKHYFSILLLALADSNYRILYVDVRSYGNDSDCNIQVSQEEWTKLREGTLSTPRPDQFCGVTSAVPYVIVGDEAFVLTNFLLTPYAGNDLSEKTGFQLRVHSALQSLGLKFLTGGDWNTKHKEWGARLITPKRRNLLHTINRQNCKYLSTGEPMYWPTDPNRLPGPLDSLYSKAQCHTARNLNPASRCRWTVLW</sequence>
<reference evidence="4 5" key="1">
    <citation type="submission" date="2017-12" db="EMBL/GenBank/DDBJ databases">
        <title>Hemimetabolous genomes reveal molecular basis of termite eusociality.</title>
        <authorList>
            <person name="Harrison M.C."/>
            <person name="Jongepier E."/>
            <person name="Robertson H.M."/>
            <person name="Arning N."/>
            <person name="Bitard-Feildel T."/>
            <person name="Chao H."/>
            <person name="Childers C.P."/>
            <person name="Dinh H."/>
            <person name="Doddapaneni H."/>
            <person name="Dugan S."/>
            <person name="Gowin J."/>
            <person name="Greiner C."/>
            <person name="Han Y."/>
            <person name="Hu H."/>
            <person name="Hughes D.S.T."/>
            <person name="Huylmans A.-K."/>
            <person name="Kemena C."/>
            <person name="Kremer L.P.M."/>
            <person name="Lee S.L."/>
            <person name="Lopez-Ezquerra A."/>
            <person name="Mallet L."/>
            <person name="Monroy-Kuhn J.M."/>
            <person name="Moser A."/>
            <person name="Murali S.C."/>
            <person name="Muzny D.M."/>
            <person name="Otani S."/>
            <person name="Piulachs M.-D."/>
            <person name="Poelchau M."/>
            <person name="Qu J."/>
            <person name="Schaub F."/>
            <person name="Wada-Katsumata A."/>
            <person name="Worley K.C."/>
            <person name="Xie Q."/>
            <person name="Ylla G."/>
            <person name="Poulsen M."/>
            <person name="Gibbs R.A."/>
            <person name="Schal C."/>
            <person name="Richards S."/>
            <person name="Belles X."/>
            <person name="Korb J."/>
            <person name="Bornberg-Bauer E."/>
        </authorList>
    </citation>
    <scope>NUCLEOTIDE SEQUENCE [LARGE SCALE GENOMIC DNA]</scope>
    <source>
        <tissue evidence="4">Whole body</tissue>
    </source>
</reference>
<dbReference type="Proteomes" id="UP000235965">
    <property type="component" value="Unassembled WGS sequence"/>
</dbReference>
<keyword evidence="2" id="KW-0479">Metal-binding</keyword>